<proteinExistence type="evidence at transcript level"/>
<evidence type="ECO:0000313" key="1">
    <source>
        <dbReference type="EMBL" id="CAC35315.1"/>
    </source>
</evidence>
<organism evidence="1">
    <name type="scientific">Homo sapiens</name>
    <name type="common">Human</name>
    <dbReference type="NCBI Taxonomy" id="9606"/>
    <lineage>
        <taxon>Eukaryota</taxon>
        <taxon>Metazoa</taxon>
        <taxon>Chordata</taxon>
        <taxon>Craniata</taxon>
        <taxon>Vertebrata</taxon>
        <taxon>Euteleostomi</taxon>
        <taxon>Mammalia</taxon>
        <taxon>Eutheria</taxon>
        <taxon>Euarchontoglires</taxon>
        <taxon>Primates</taxon>
        <taxon>Haplorrhini</taxon>
        <taxon>Catarrhini</taxon>
        <taxon>Hominidae</taxon>
        <taxon>Homo</taxon>
    </lineage>
</organism>
<dbReference type="EMBL" id="AJ291367">
    <property type="protein sequence ID" value="CAC35315.1"/>
    <property type="molecule type" value="mRNA"/>
</dbReference>
<protein>
    <submittedName>
        <fullName evidence="1">Uncharacterized protein</fullName>
    </submittedName>
</protein>
<dbReference type="AlphaFoldDB" id="Q9BQT0"/>
<reference evidence="1" key="1">
    <citation type="journal article" date="2001" name="FEBS Lett.">
        <title>A small upstream open reading frame causes inhibition of human major vault protein expression from a ubiquitous mRNA splice variant.</title>
        <authorList>
            <person name="Holzmann K."/>
            <person name="Ambrosch I."/>
            <person name="Elbling L."/>
            <person name="Micksche M."/>
            <person name="Berger W."/>
        </authorList>
    </citation>
    <scope>NUCLEOTIDE SEQUENCE</scope>
</reference>
<accession>Q9BQT0</accession>
<name>Q9BQT0_HUMAN</name>
<sequence>MLPRFILCRLPHLPVIFL</sequence>